<organism evidence="2 3">
    <name type="scientific">Zobellia barbeyronii</name>
    <dbReference type="NCBI Taxonomy" id="2748009"/>
    <lineage>
        <taxon>Bacteria</taxon>
        <taxon>Pseudomonadati</taxon>
        <taxon>Bacteroidota</taxon>
        <taxon>Flavobacteriia</taxon>
        <taxon>Flavobacteriales</taxon>
        <taxon>Flavobacteriaceae</taxon>
        <taxon>Zobellia</taxon>
    </lineage>
</organism>
<reference evidence="3" key="2">
    <citation type="submission" date="2023-07" db="EMBL/GenBank/DDBJ databases">
        <title>Zobellia barbeyronii sp. nov., a new marine flavobacterium, isolated from green and red algae.</title>
        <authorList>
            <person name="Nedashkovskaya O.I."/>
            <person name="Otstavnykh N."/>
            <person name="Zhukova N."/>
            <person name="Guzev K."/>
            <person name="Chausova V."/>
            <person name="Tekutyeva L."/>
            <person name="Mikhailov V."/>
            <person name="Isaeva M."/>
        </authorList>
    </citation>
    <scope>NUCLEOTIDE SEQUENCE [LARGE SCALE GENOMIC DNA]</scope>
    <source>
        <strain evidence="3">KMM 6746</strain>
    </source>
</reference>
<reference evidence="2 3" key="1">
    <citation type="submission" date="2020-06" db="EMBL/GenBank/DDBJ databases">
        <authorList>
            <person name="Isaeva M.P."/>
            <person name="Chernysheva N.Y."/>
        </authorList>
    </citation>
    <scope>NUCLEOTIDE SEQUENCE [LARGE SCALE GENOMIC DNA]</scope>
    <source>
        <strain evidence="2 3">KMM 6746</strain>
    </source>
</reference>
<evidence type="ECO:0000259" key="1">
    <source>
        <dbReference type="Pfam" id="PF04784"/>
    </source>
</evidence>
<comment type="caution">
    <text evidence="2">The sequence shown here is derived from an EMBL/GenBank/DDBJ whole genome shotgun (WGS) entry which is preliminary data.</text>
</comment>
<evidence type="ECO:0000313" key="2">
    <source>
        <dbReference type="EMBL" id="MBT2161144.1"/>
    </source>
</evidence>
<dbReference type="Proteomes" id="UP000740413">
    <property type="component" value="Unassembled WGS sequence"/>
</dbReference>
<keyword evidence="3" id="KW-1185">Reference proteome</keyword>
<protein>
    <submittedName>
        <fullName evidence="2">DUF547 domain-containing protein</fullName>
    </submittedName>
</protein>
<feature type="domain" description="DUF547" evidence="1">
    <location>
        <begin position="73"/>
        <end position="195"/>
    </location>
</feature>
<dbReference type="PANTHER" id="PTHR46361:SF3">
    <property type="entry name" value="ELECTRON CARRIER_ PROTEIN DISULFIDE OXIDOREDUCTASE"/>
    <property type="match status" value="1"/>
</dbReference>
<dbReference type="InterPro" id="IPR006869">
    <property type="entry name" value="DUF547"/>
</dbReference>
<gene>
    <name evidence="2" type="ORF">HW347_07690</name>
</gene>
<dbReference type="RefSeq" id="WP_214611301.1">
    <property type="nucleotide sequence ID" value="NZ_JACATN010000002.1"/>
</dbReference>
<evidence type="ECO:0000313" key="3">
    <source>
        <dbReference type="Proteomes" id="UP000740413"/>
    </source>
</evidence>
<dbReference type="EMBL" id="JACATN010000002">
    <property type="protein sequence ID" value="MBT2161144.1"/>
    <property type="molecule type" value="Genomic_DNA"/>
</dbReference>
<name>A0ABS5WD28_9FLAO</name>
<dbReference type="PANTHER" id="PTHR46361">
    <property type="entry name" value="ELECTRON CARRIER/ PROTEIN DISULFIDE OXIDOREDUCTASE"/>
    <property type="match status" value="1"/>
</dbReference>
<proteinExistence type="predicted"/>
<dbReference type="Pfam" id="PF04784">
    <property type="entry name" value="DUF547"/>
    <property type="match status" value="1"/>
</dbReference>
<accession>A0ABS5WD28</accession>
<sequence length="262" mass="30314">MSAIKYKYPVILFLLVLSIFPSYGQMATSEVLDLNSLSENFLTRVRNNQDTNELRAQLYSTTLEELEVGLDTDEKKLAFWINVYNAYIQVVLSENPEKYDDRGTFFSSEQLPIAGRLISFEKIEHGIIRKSQWKLGLGMIRKWFPNKFERKLRVDNREYRVHFALNCGAKDCPPVAIYNADTLNEQLNKGTAAYLSKTSTYNKETGEVSVTSLFSWFRGDFGCKSGVKDILKEFDIIPTTKNIDLNYKSYDWTLDLDNWIDL</sequence>